<comment type="caution">
    <text evidence="6">The sequence shown here is derived from an EMBL/GenBank/DDBJ whole genome shotgun (WGS) entry which is preliminary data.</text>
</comment>
<dbReference type="Proteomes" id="UP001430679">
    <property type="component" value="Unassembled WGS sequence"/>
</dbReference>
<gene>
    <name evidence="6" type="ORF">LNP81_23610</name>
</gene>
<accession>A0ABS8MM75</accession>
<evidence type="ECO:0000313" key="6">
    <source>
        <dbReference type="EMBL" id="MCC9065992.1"/>
    </source>
</evidence>
<protein>
    <submittedName>
        <fullName evidence="6">Isoprenylcysteine carboxylmethyltransferase family protein</fullName>
    </submittedName>
</protein>
<comment type="subcellular location">
    <subcellularLocation>
        <location evidence="1">Endomembrane system</location>
        <topology evidence="1">Multi-pass membrane protein</topology>
    </subcellularLocation>
</comment>
<dbReference type="PROSITE" id="PS50244">
    <property type="entry name" value="S5A_REDUCTASE"/>
    <property type="match status" value="1"/>
</dbReference>
<dbReference type="Pfam" id="PF04191">
    <property type="entry name" value="PEMT"/>
    <property type="match status" value="1"/>
</dbReference>
<dbReference type="RefSeq" id="WP_056249991.1">
    <property type="nucleotide sequence ID" value="NZ_JAJJMM010000001.1"/>
</dbReference>
<evidence type="ECO:0000256" key="5">
    <source>
        <dbReference type="SAM" id="Phobius"/>
    </source>
</evidence>
<feature type="transmembrane region" description="Helical" evidence="5">
    <location>
        <begin position="12"/>
        <end position="33"/>
    </location>
</feature>
<feature type="transmembrane region" description="Helical" evidence="5">
    <location>
        <begin position="217"/>
        <end position="243"/>
    </location>
</feature>
<dbReference type="EMBL" id="JAJJMM010000001">
    <property type="protein sequence ID" value="MCC9065992.1"/>
    <property type="molecule type" value="Genomic_DNA"/>
</dbReference>
<sequence length="251" mass="29510">MALQEEFEKQSLWLLKYGKAFPYIMLMVGYLLLIKSEKYPSGLILRQSPYEKLYEALCLGLSLSGCLLRIITMGYTPKASVPDQKGVFTPHHYTFGAYSIVRHPLYLGNFIIWLGMIIITGNFWFIISFALLYFIYLERIMMAKEKQLKLKFGFKYSRWADNVPAILPNVWLYKKPHSAFNWKKVSQRETGRLCITFFIFFVFEISCQVIERKNNYNFILLLISAVLGIIYTVTNFSFITSFIRRLIVKMR</sequence>
<dbReference type="InterPro" id="IPR007318">
    <property type="entry name" value="Phopholipid_MeTrfase"/>
</dbReference>
<reference evidence="6" key="1">
    <citation type="submission" date="2021-11" db="EMBL/GenBank/DDBJ databases">
        <title>Description of novel Flavobacterium species.</title>
        <authorList>
            <person name="Saticioglu I.B."/>
            <person name="Ay H."/>
            <person name="Altun S."/>
            <person name="Duman M."/>
        </authorList>
    </citation>
    <scope>NUCLEOTIDE SEQUENCE</scope>
    <source>
        <strain evidence="6">F-30</strain>
    </source>
</reference>
<dbReference type="Gene3D" id="1.20.120.1630">
    <property type="match status" value="1"/>
</dbReference>
<name>A0ABS8MM75_9FLAO</name>
<organism evidence="6 7">
    <name type="scientific">Flavobacterium piscisymbiosum</name>
    <dbReference type="NCBI Taxonomy" id="2893753"/>
    <lineage>
        <taxon>Bacteria</taxon>
        <taxon>Pseudomonadati</taxon>
        <taxon>Bacteroidota</taxon>
        <taxon>Flavobacteriia</taxon>
        <taxon>Flavobacteriales</taxon>
        <taxon>Flavobacteriaceae</taxon>
        <taxon>Flavobacterium</taxon>
    </lineage>
</organism>
<keyword evidence="7" id="KW-1185">Reference proteome</keyword>
<keyword evidence="4 5" id="KW-0472">Membrane</keyword>
<feature type="transmembrane region" description="Helical" evidence="5">
    <location>
        <begin position="193"/>
        <end position="211"/>
    </location>
</feature>
<proteinExistence type="predicted"/>
<evidence type="ECO:0000313" key="7">
    <source>
        <dbReference type="Proteomes" id="UP001430679"/>
    </source>
</evidence>
<evidence type="ECO:0000256" key="4">
    <source>
        <dbReference type="ARBA" id="ARBA00023136"/>
    </source>
</evidence>
<keyword evidence="3 5" id="KW-1133">Transmembrane helix</keyword>
<evidence type="ECO:0000256" key="2">
    <source>
        <dbReference type="ARBA" id="ARBA00022692"/>
    </source>
</evidence>
<feature type="transmembrane region" description="Helical" evidence="5">
    <location>
        <begin position="110"/>
        <end position="136"/>
    </location>
</feature>
<keyword evidence="2 5" id="KW-0812">Transmembrane</keyword>
<evidence type="ECO:0000256" key="1">
    <source>
        <dbReference type="ARBA" id="ARBA00004127"/>
    </source>
</evidence>
<evidence type="ECO:0000256" key="3">
    <source>
        <dbReference type="ARBA" id="ARBA00022989"/>
    </source>
</evidence>